<protein>
    <submittedName>
        <fullName evidence="2">Uncharacterized protein</fullName>
    </submittedName>
</protein>
<reference evidence="2" key="1">
    <citation type="submission" date="2018-02" db="EMBL/GenBank/DDBJ databases">
        <title>Rhizophora mucronata_Transcriptome.</title>
        <authorList>
            <person name="Meera S.P."/>
            <person name="Sreeshan A."/>
            <person name="Augustine A."/>
        </authorList>
    </citation>
    <scope>NUCLEOTIDE SEQUENCE</scope>
    <source>
        <tissue evidence="2">Leaf</tissue>
    </source>
</reference>
<evidence type="ECO:0000256" key="1">
    <source>
        <dbReference type="SAM" id="MobiDB-lite"/>
    </source>
</evidence>
<feature type="region of interest" description="Disordered" evidence="1">
    <location>
        <begin position="1"/>
        <end position="23"/>
    </location>
</feature>
<dbReference type="EMBL" id="GGEC01075750">
    <property type="protein sequence ID" value="MBX56234.1"/>
    <property type="molecule type" value="Transcribed_RNA"/>
</dbReference>
<sequence>MESSWPRKSGTPADGTSTRTSRWQERWRNLRRRYRVS</sequence>
<accession>A0A2P2PNE1</accession>
<name>A0A2P2PNE1_RHIMU</name>
<evidence type="ECO:0000313" key="2">
    <source>
        <dbReference type="EMBL" id="MBX56234.1"/>
    </source>
</evidence>
<proteinExistence type="predicted"/>
<organism evidence="2">
    <name type="scientific">Rhizophora mucronata</name>
    <name type="common">Asiatic mangrove</name>
    <dbReference type="NCBI Taxonomy" id="61149"/>
    <lineage>
        <taxon>Eukaryota</taxon>
        <taxon>Viridiplantae</taxon>
        <taxon>Streptophyta</taxon>
        <taxon>Embryophyta</taxon>
        <taxon>Tracheophyta</taxon>
        <taxon>Spermatophyta</taxon>
        <taxon>Magnoliopsida</taxon>
        <taxon>eudicotyledons</taxon>
        <taxon>Gunneridae</taxon>
        <taxon>Pentapetalae</taxon>
        <taxon>rosids</taxon>
        <taxon>fabids</taxon>
        <taxon>Malpighiales</taxon>
        <taxon>Rhizophoraceae</taxon>
        <taxon>Rhizophora</taxon>
    </lineage>
</organism>
<dbReference type="AlphaFoldDB" id="A0A2P2PNE1"/>